<dbReference type="InterPro" id="IPR049177">
    <property type="entry name" value="MgtC_SapB_SrpB_YhiD_N"/>
</dbReference>
<comment type="similarity">
    <text evidence="2 7">Belongs to the MgtC/SapB family.</text>
</comment>
<feature type="transmembrane region" description="Helical" evidence="7">
    <location>
        <begin position="136"/>
        <end position="154"/>
    </location>
</feature>
<evidence type="ECO:0000256" key="4">
    <source>
        <dbReference type="ARBA" id="ARBA00022692"/>
    </source>
</evidence>
<organism evidence="9 10">
    <name type="scientific">Cereibacter changlensis JA139</name>
    <dbReference type="NCBI Taxonomy" id="1188249"/>
    <lineage>
        <taxon>Bacteria</taxon>
        <taxon>Pseudomonadati</taxon>
        <taxon>Pseudomonadota</taxon>
        <taxon>Alphaproteobacteria</taxon>
        <taxon>Rhodobacterales</taxon>
        <taxon>Paracoccaceae</taxon>
        <taxon>Cereibacter</taxon>
    </lineage>
</organism>
<dbReference type="OrthoDB" id="9811198at2"/>
<feature type="transmembrane region" description="Helical" evidence="7">
    <location>
        <begin position="14"/>
        <end position="31"/>
    </location>
</feature>
<comment type="caution">
    <text evidence="9">The sequence shown here is derived from an EMBL/GenBank/DDBJ whole genome shotgun (WGS) entry which is preliminary data.</text>
</comment>
<keyword evidence="5 7" id="KW-1133">Transmembrane helix</keyword>
<feature type="transmembrane region" description="Helical" evidence="7">
    <location>
        <begin position="43"/>
        <end position="61"/>
    </location>
</feature>
<dbReference type="EMBL" id="PZKG01000034">
    <property type="protein sequence ID" value="PTE21933.1"/>
    <property type="molecule type" value="Genomic_DNA"/>
</dbReference>
<dbReference type="PRINTS" id="PR01837">
    <property type="entry name" value="MGTCSAPBPROT"/>
</dbReference>
<name>A0A2T4JVZ5_9RHOB</name>
<keyword evidence="7" id="KW-0997">Cell inner membrane</keyword>
<accession>A0A2T4JVZ5</accession>
<evidence type="ECO:0000256" key="6">
    <source>
        <dbReference type="ARBA" id="ARBA00023136"/>
    </source>
</evidence>
<dbReference type="Pfam" id="PF02308">
    <property type="entry name" value="MgtC"/>
    <property type="match status" value="1"/>
</dbReference>
<feature type="transmembrane region" description="Helical" evidence="7">
    <location>
        <begin position="81"/>
        <end position="98"/>
    </location>
</feature>
<keyword evidence="6 7" id="KW-0472">Membrane</keyword>
<feature type="domain" description="MgtC/SapB/SrpB/YhiD N-terminal" evidence="8">
    <location>
        <begin position="18"/>
        <end position="147"/>
    </location>
</feature>
<reference evidence="9 10" key="1">
    <citation type="submission" date="2018-03" db="EMBL/GenBank/DDBJ databases">
        <title>Cereibacter changlensis.</title>
        <authorList>
            <person name="Meyer T.E."/>
            <person name="Miller S."/>
            <person name="Lodha T."/>
            <person name="Gandham S."/>
            <person name="Chintalapati S."/>
            <person name="Chintalapati V.R."/>
        </authorList>
    </citation>
    <scope>NUCLEOTIDE SEQUENCE [LARGE SCALE GENOMIC DNA]</scope>
    <source>
        <strain evidence="9 10">JA139</strain>
    </source>
</reference>
<evidence type="ECO:0000256" key="3">
    <source>
        <dbReference type="ARBA" id="ARBA00022475"/>
    </source>
</evidence>
<evidence type="ECO:0000259" key="8">
    <source>
        <dbReference type="Pfam" id="PF02308"/>
    </source>
</evidence>
<evidence type="ECO:0000256" key="2">
    <source>
        <dbReference type="ARBA" id="ARBA00009298"/>
    </source>
</evidence>
<dbReference type="RefSeq" id="WP_107663715.1">
    <property type="nucleotide sequence ID" value="NZ_PZKG01000034.1"/>
</dbReference>
<comment type="subcellular location">
    <subcellularLocation>
        <location evidence="7">Cell inner membrane</location>
        <topology evidence="7">Multi-pass membrane protein</topology>
    </subcellularLocation>
    <subcellularLocation>
        <location evidence="1">Cell membrane</location>
        <topology evidence="1">Multi-pass membrane protein</topology>
    </subcellularLocation>
</comment>
<keyword evidence="4 7" id="KW-0812">Transmembrane</keyword>
<dbReference type="Proteomes" id="UP000241010">
    <property type="component" value="Unassembled WGS sequence"/>
</dbReference>
<dbReference type="PANTHER" id="PTHR33778:SF1">
    <property type="entry name" value="MAGNESIUM TRANSPORTER YHID-RELATED"/>
    <property type="match status" value="1"/>
</dbReference>
<feature type="transmembrane region" description="Helical" evidence="7">
    <location>
        <begin position="110"/>
        <end position="130"/>
    </location>
</feature>
<evidence type="ECO:0000313" key="9">
    <source>
        <dbReference type="EMBL" id="PTE21933.1"/>
    </source>
</evidence>
<evidence type="ECO:0000256" key="7">
    <source>
        <dbReference type="RuleBase" id="RU365041"/>
    </source>
</evidence>
<dbReference type="AlphaFoldDB" id="A0A2T4JVZ5"/>
<evidence type="ECO:0000313" key="10">
    <source>
        <dbReference type="Proteomes" id="UP000241010"/>
    </source>
</evidence>
<sequence>MIGEFLQGFTQDSFALPLFSSLATGALIGLEREVRGKPAGLRTHALVCFAATLLTLAAAHQGDWVVTLLPDTQLVTDPARMAHGILTGIGFLGAGVIFREGPSVHGLTTAASLWITAALGIVFGVGMYWLAVAGALATLGVLVLLRLIFSVLPVRAEVRLQVVSGFDDGFDAEALRRLLRRQGLGVRAVSQSINRQAGVRALTTSTYCRSDAEIDRLAEALAVVPGLHSASVLPTEDPLSENLPQSPFG</sequence>
<gene>
    <name evidence="9" type="ORF">C5F48_09735</name>
</gene>
<protein>
    <recommendedName>
        <fullName evidence="7">Protein MgtC</fullName>
    </recommendedName>
</protein>
<dbReference type="PANTHER" id="PTHR33778">
    <property type="entry name" value="PROTEIN MGTC"/>
    <property type="match status" value="1"/>
</dbReference>
<evidence type="ECO:0000256" key="5">
    <source>
        <dbReference type="ARBA" id="ARBA00022989"/>
    </source>
</evidence>
<proteinExistence type="inferred from homology"/>
<dbReference type="InterPro" id="IPR003416">
    <property type="entry name" value="MgtC/SapB/SrpB/YhiD_fam"/>
</dbReference>
<dbReference type="GO" id="GO:0005886">
    <property type="term" value="C:plasma membrane"/>
    <property type="evidence" value="ECO:0007669"/>
    <property type="project" value="UniProtKB-SubCell"/>
</dbReference>
<keyword evidence="10" id="KW-1185">Reference proteome</keyword>
<keyword evidence="3" id="KW-1003">Cell membrane</keyword>
<evidence type="ECO:0000256" key="1">
    <source>
        <dbReference type="ARBA" id="ARBA00004651"/>
    </source>
</evidence>